<evidence type="ECO:0008006" key="3">
    <source>
        <dbReference type="Google" id="ProtNLM"/>
    </source>
</evidence>
<dbReference type="Proteomes" id="UP000240572">
    <property type="component" value="Unassembled WGS sequence"/>
</dbReference>
<gene>
    <name evidence="1" type="ORF">B0I18_109148</name>
</gene>
<comment type="caution">
    <text evidence="1">The sequence shown here is derived from an EMBL/GenBank/DDBJ whole genome shotgun (WGS) entry which is preliminary data.</text>
</comment>
<dbReference type="RefSeq" id="WP_106524482.1">
    <property type="nucleotide sequence ID" value="NZ_PYGD01000009.1"/>
</dbReference>
<sequence length="346" mass="39077">MRVLEERIALMVRLGNYFEENGPEWQEAVELAERQNGWFTPEFIRLAVQNITNAFLRENLLREWTAAYPDLFAKPSTATALPAVGLVMAGNIPLVGFHDFLCIYLAGFRLRIKLSSKDTLLWEHIFRLLGSWDPEFAAQVSVEEMLKGCDAYIATGSNNSARHFDYYFRKFPHIIRRNRTSVAVLDGSETTAELALLADDVCSFFGLGCRNVTKIFVPEGYNFETLLPAFNSYTHFNDHNKYRNNYDFQLALFLLNKVEYMTNSQLLLVPGESPYAAISVLHYAYYTDRAALMEQLAADDRLQCITTSQSQLAAYPQAQAFGANQAPGLSDYADGVDTMAFLASLV</sequence>
<evidence type="ECO:0000313" key="2">
    <source>
        <dbReference type="Proteomes" id="UP000240572"/>
    </source>
</evidence>
<reference evidence="1 2" key="1">
    <citation type="submission" date="2018-03" db="EMBL/GenBank/DDBJ databases">
        <title>Genomic Encyclopedia of Type Strains, Phase III (KMG-III): the genomes of soil and plant-associated and newly described type strains.</title>
        <authorList>
            <person name="Whitman W."/>
        </authorList>
    </citation>
    <scope>NUCLEOTIDE SEQUENCE [LARGE SCALE GENOMIC DNA]</scope>
    <source>
        <strain evidence="1 2">CGMCC 1.12700</strain>
    </source>
</reference>
<keyword evidence="2" id="KW-1185">Reference proteome</keyword>
<proteinExistence type="predicted"/>
<protein>
    <recommendedName>
        <fullName evidence="3">Acyl-CoA reductase LuxC</fullName>
    </recommendedName>
</protein>
<accession>A0A2P8CYU3</accession>
<dbReference type="AlphaFoldDB" id="A0A2P8CYU3"/>
<organism evidence="1 2">
    <name type="scientific">Taibaiella chishuiensis</name>
    <dbReference type="NCBI Taxonomy" id="1434707"/>
    <lineage>
        <taxon>Bacteria</taxon>
        <taxon>Pseudomonadati</taxon>
        <taxon>Bacteroidota</taxon>
        <taxon>Chitinophagia</taxon>
        <taxon>Chitinophagales</taxon>
        <taxon>Chitinophagaceae</taxon>
        <taxon>Taibaiella</taxon>
    </lineage>
</organism>
<dbReference type="EMBL" id="PYGD01000009">
    <property type="protein sequence ID" value="PSK90142.1"/>
    <property type="molecule type" value="Genomic_DNA"/>
</dbReference>
<evidence type="ECO:0000313" key="1">
    <source>
        <dbReference type="EMBL" id="PSK90142.1"/>
    </source>
</evidence>
<dbReference type="OrthoDB" id="1522941at2"/>
<name>A0A2P8CYU3_9BACT</name>